<dbReference type="RefSeq" id="WP_129580240.1">
    <property type="nucleotide sequence ID" value="NZ_CP012672.1"/>
</dbReference>
<evidence type="ECO:0000313" key="2">
    <source>
        <dbReference type="Proteomes" id="UP000295497"/>
    </source>
</evidence>
<organism evidence="1 2">
    <name type="scientific">Sorangium cellulosum</name>
    <name type="common">Polyangium cellulosum</name>
    <dbReference type="NCBI Taxonomy" id="56"/>
    <lineage>
        <taxon>Bacteria</taxon>
        <taxon>Pseudomonadati</taxon>
        <taxon>Myxococcota</taxon>
        <taxon>Polyangia</taxon>
        <taxon>Polyangiales</taxon>
        <taxon>Polyangiaceae</taxon>
        <taxon>Sorangium</taxon>
    </lineage>
</organism>
<dbReference type="AlphaFoldDB" id="A0A4P2R6G6"/>
<dbReference type="Proteomes" id="UP000295497">
    <property type="component" value="Chromosome"/>
</dbReference>
<dbReference type="EMBL" id="CP012672">
    <property type="protein sequence ID" value="AUX37643.1"/>
    <property type="molecule type" value="Genomic_DNA"/>
</dbReference>
<sequence length="107" mass="12161">MSSGFKLLARRLRAIVYGTEDRIQALRNAGRTVDLDAIPPQGGGEIIELDLGYGTEFWLVPEPPPVPDRELTFIENGRLILEMDRKLTSVRRLREKGLKLGGWKIRF</sequence>
<reference evidence="1 2" key="1">
    <citation type="submission" date="2015-09" db="EMBL/GenBank/DDBJ databases">
        <title>Sorangium comparison.</title>
        <authorList>
            <person name="Zaburannyi N."/>
            <person name="Bunk B."/>
            <person name="Overmann J."/>
            <person name="Mueller R."/>
        </authorList>
    </citation>
    <scope>NUCLEOTIDE SEQUENCE [LARGE SCALE GENOMIC DNA]</scope>
    <source>
        <strain evidence="1 2">So ce836</strain>
    </source>
</reference>
<evidence type="ECO:0000313" key="1">
    <source>
        <dbReference type="EMBL" id="AUX37643.1"/>
    </source>
</evidence>
<name>A0A4P2R6G6_SORCE</name>
<gene>
    <name evidence="1" type="ORF">SOCE836_098730</name>
</gene>
<proteinExistence type="predicted"/>
<protein>
    <submittedName>
        <fullName evidence="1">Uncharacterized protein</fullName>
    </submittedName>
</protein>
<accession>A0A4P2R6G6</accession>